<keyword evidence="2" id="KW-1185">Reference proteome</keyword>
<sequence length="161" mass="18553">MCYTQVVNKLSLLTHLLLPNKIIERVSYLLQSDELSCFLNAHSFKLGHGNQNCSELDFHIETNSSKYILATPGEILGKKVKKLVVRYLSNIPLLIQYQLVKGLQNSSGQIIRPHILNMLTFLYVPLEKNMIIKSLVGSFYCRSDYYKKKSYLLNVNFYQST</sequence>
<dbReference type="Proteomes" id="UP000886653">
    <property type="component" value="Unassembled WGS sequence"/>
</dbReference>
<evidence type="ECO:0000313" key="1">
    <source>
        <dbReference type="EMBL" id="KAG0145348.1"/>
    </source>
</evidence>
<proteinExistence type="predicted"/>
<evidence type="ECO:0000313" key="2">
    <source>
        <dbReference type="Proteomes" id="UP000886653"/>
    </source>
</evidence>
<dbReference type="EMBL" id="MU167278">
    <property type="protein sequence ID" value="KAG0145348.1"/>
    <property type="molecule type" value="Genomic_DNA"/>
</dbReference>
<protein>
    <submittedName>
        <fullName evidence="1">Uncharacterized protein</fullName>
    </submittedName>
</protein>
<comment type="caution">
    <text evidence="1">The sequence shown here is derived from an EMBL/GenBank/DDBJ whole genome shotgun (WGS) entry which is preliminary data.</text>
</comment>
<dbReference type="AlphaFoldDB" id="A0A9P6NG45"/>
<accession>A0A9P6NG45</accession>
<gene>
    <name evidence="1" type="ORF">CROQUDRAFT_578871</name>
</gene>
<reference evidence="1" key="1">
    <citation type="submission" date="2013-11" db="EMBL/GenBank/DDBJ databases">
        <title>Genome sequence of the fusiform rust pathogen reveals effectors for host alternation and coevolution with pine.</title>
        <authorList>
            <consortium name="DOE Joint Genome Institute"/>
            <person name="Smith K."/>
            <person name="Pendleton A."/>
            <person name="Kubisiak T."/>
            <person name="Anderson C."/>
            <person name="Salamov A."/>
            <person name="Aerts A."/>
            <person name="Riley R."/>
            <person name="Clum A."/>
            <person name="Lindquist E."/>
            <person name="Ence D."/>
            <person name="Campbell M."/>
            <person name="Kronenberg Z."/>
            <person name="Feau N."/>
            <person name="Dhillon B."/>
            <person name="Hamelin R."/>
            <person name="Burleigh J."/>
            <person name="Smith J."/>
            <person name="Yandell M."/>
            <person name="Nelson C."/>
            <person name="Grigoriev I."/>
            <person name="Davis J."/>
        </authorList>
    </citation>
    <scope>NUCLEOTIDE SEQUENCE</scope>
    <source>
        <strain evidence="1">G11</strain>
    </source>
</reference>
<name>A0A9P6NG45_9BASI</name>
<organism evidence="1 2">
    <name type="scientific">Cronartium quercuum f. sp. fusiforme G11</name>
    <dbReference type="NCBI Taxonomy" id="708437"/>
    <lineage>
        <taxon>Eukaryota</taxon>
        <taxon>Fungi</taxon>
        <taxon>Dikarya</taxon>
        <taxon>Basidiomycota</taxon>
        <taxon>Pucciniomycotina</taxon>
        <taxon>Pucciniomycetes</taxon>
        <taxon>Pucciniales</taxon>
        <taxon>Coleosporiaceae</taxon>
        <taxon>Cronartium</taxon>
    </lineage>
</organism>